<dbReference type="EMBL" id="AVPH01000236">
    <property type="protein sequence ID" value="ERE06228.1"/>
    <property type="molecule type" value="Genomic_DNA"/>
</dbReference>
<evidence type="ECO:0000256" key="2">
    <source>
        <dbReference type="ARBA" id="ARBA00012973"/>
    </source>
</evidence>
<dbReference type="Pfam" id="PF00682">
    <property type="entry name" value="HMGL-like"/>
    <property type="match status" value="1"/>
</dbReference>
<evidence type="ECO:0000256" key="6">
    <source>
        <dbReference type="ARBA" id="ARBA00023211"/>
    </source>
</evidence>
<dbReference type="InterPro" id="IPR000891">
    <property type="entry name" value="PYR_CT"/>
</dbReference>
<gene>
    <name evidence="9" type="ORF">O166_01350</name>
</gene>
<feature type="domain" description="Pyruvate carboxyltransferase" evidence="8">
    <location>
        <begin position="11"/>
        <end position="268"/>
    </location>
</feature>
<dbReference type="PROSITE" id="PS00816">
    <property type="entry name" value="AIPM_HOMOCIT_SYNTH_2"/>
    <property type="match status" value="1"/>
</dbReference>
<protein>
    <recommendedName>
        <fullName evidence="2">2-isopropylmalate synthase</fullName>
        <ecNumber evidence="2">2.3.3.13</ecNumber>
    </recommendedName>
</protein>
<comment type="caution">
    <text evidence="9">The sequence shown here is derived from an EMBL/GenBank/DDBJ whole genome shotgun (WGS) entry which is preliminary data.</text>
</comment>
<keyword evidence="10" id="KW-1185">Reference proteome</keyword>
<keyword evidence="4" id="KW-0808">Transferase</keyword>
<dbReference type="InterPro" id="IPR050073">
    <property type="entry name" value="2-IPM_HCS-like"/>
</dbReference>
<dbReference type="PANTHER" id="PTHR10277:SF9">
    <property type="entry name" value="2-ISOPROPYLMALATE SYNTHASE 1, CHLOROPLASTIC-RELATED"/>
    <property type="match status" value="1"/>
</dbReference>
<keyword evidence="3" id="KW-0028">Amino-acid biosynthesis</keyword>
<dbReference type="Gene3D" id="3.20.20.70">
    <property type="entry name" value="Aldolase class I"/>
    <property type="match status" value="1"/>
</dbReference>
<evidence type="ECO:0000256" key="3">
    <source>
        <dbReference type="ARBA" id="ARBA00022605"/>
    </source>
</evidence>
<sequence length="464" mass="51629">MLTNGDTIMNTKIIDCTLREGCQTIQCSFDIEQSIILAKKISAFGVDMVECGHPYISRFEMDRVKAVVGVATVPVLAHARCRQEDIDAVIESGAQWVGMFASFNVVSLATKFHGQSQEQVIKLFSESIRYAKDKGLLVRATIEDASRTSLSDLMRITRVAQLAGADRVCFADSVGNLFPHETFEILSNLTKEFHQVEFEYHVHNDRGLALANTLEAIRAGVRWISSSCNGIGERAGITDTFQLATLLQAKTDKPLYKLADALALSELVATFSRIGHSPMHPITGQNVFAHAAKLHRQANEKDASSYNIFDAGLFRAKPAIEKHPAMHESNLFIQPFEKSATELRYHRHGPGKRFVMLDHRLLEASPYYFIARHVDAIAPNEQGHVDSHRHNCDSVFMFLGDEQDYQGLTVEVSISGKTQTMRSPATAFVPAGAEHTYRFLHGKGSFINFVHKGKYEDSLLEISA</sequence>
<dbReference type="SUPFAM" id="SSF51569">
    <property type="entry name" value="Aldolase"/>
    <property type="match status" value="1"/>
</dbReference>
<dbReference type="EC" id="2.3.3.13" evidence="2"/>
<dbReference type="PANTHER" id="PTHR10277">
    <property type="entry name" value="HOMOCITRATE SYNTHASE-RELATED"/>
    <property type="match status" value="1"/>
</dbReference>
<dbReference type="InterPro" id="IPR002034">
    <property type="entry name" value="AIPM/Hcit_synth_CS"/>
</dbReference>
<accession>A0ABN0N6I6</accession>
<keyword evidence="6" id="KW-0464">Manganese</keyword>
<proteinExistence type="predicted"/>
<reference evidence="9 10" key="1">
    <citation type="journal article" date="2013" name="Genome Announc.">
        <title>Genome Sequence of the Pigment-Producing Bacterium Pseudogulbenkiania ferrooxidans, Isolated from Loktak Lake.</title>
        <authorList>
            <person name="Puranik S."/>
            <person name="Talkal R."/>
            <person name="Qureshi A."/>
            <person name="Khardenavis A."/>
            <person name="Kapley A."/>
            <person name="Purohit H.J."/>
        </authorList>
    </citation>
    <scope>NUCLEOTIDE SEQUENCE [LARGE SCALE GENOMIC DNA]</scope>
    <source>
        <strain evidence="9 10">EGD-HP2</strain>
    </source>
</reference>
<keyword evidence="7" id="KW-0100">Branched-chain amino acid biosynthesis</keyword>
<evidence type="ECO:0000256" key="7">
    <source>
        <dbReference type="ARBA" id="ARBA00023304"/>
    </source>
</evidence>
<name>A0ABN0N6I6_9NEIS</name>
<evidence type="ECO:0000256" key="5">
    <source>
        <dbReference type="ARBA" id="ARBA00022723"/>
    </source>
</evidence>
<evidence type="ECO:0000313" key="9">
    <source>
        <dbReference type="EMBL" id="ERE06228.1"/>
    </source>
</evidence>
<organism evidence="9 10">
    <name type="scientific">Pseudogulbenkiania ferrooxidans EGD-HP2</name>
    <dbReference type="NCBI Taxonomy" id="1388764"/>
    <lineage>
        <taxon>Bacteria</taxon>
        <taxon>Pseudomonadati</taxon>
        <taxon>Pseudomonadota</taxon>
        <taxon>Betaproteobacteria</taxon>
        <taxon>Neisseriales</taxon>
        <taxon>Chromobacteriaceae</taxon>
        <taxon>Pseudogulbenkiania</taxon>
    </lineage>
</organism>
<comment type="pathway">
    <text evidence="1">Amino-acid biosynthesis; L-leucine biosynthesis; L-leucine from 3-methyl-2-oxobutanoate: step 1/4.</text>
</comment>
<dbReference type="PROSITE" id="PS50991">
    <property type="entry name" value="PYR_CT"/>
    <property type="match status" value="1"/>
</dbReference>
<keyword evidence="5" id="KW-0479">Metal-binding</keyword>
<evidence type="ECO:0000259" key="8">
    <source>
        <dbReference type="PROSITE" id="PS50991"/>
    </source>
</evidence>
<dbReference type="Proteomes" id="UP000016426">
    <property type="component" value="Unassembled WGS sequence"/>
</dbReference>
<dbReference type="InterPro" id="IPR013785">
    <property type="entry name" value="Aldolase_TIM"/>
</dbReference>
<evidence type="ECO:0000256" key="1">
    <source>
        <dbReference type="ARBA" id="ARBA00004689"/>
    </source>
</evidence>
<evidence type="ECO:0000313" key="10">
    <source>
        <dbReference type="Proteomes" id="UP000016426"/>
    </source>
</evidence>
<evidence type="ECO:0000256" key="4">
    <source>
        <dbReference type="ARBA" id="ARBA00022679"/>
    </source>
</evidence>